<keyword evidence="2" id="KW-0808">Transferase</keyword>
<evidence type="ECO:0000256" key="2">
    <source>
        <dbReference type="ARBA" id="ARBA00022679"/>
    </source>
</evidence>
<evidence type="ECO:0000313" key="4">
    <source>
        <dbReference type="Proteomes" id="UP001556196"/>
    </source>
</evidence>
<dbReference type="GO" id="GO:0008168">
    <property type="term" value="F:methyltransferase activity"/>
    <property type="evidence" value="ECO:0007669"/>
    <property type="project" value="UniProtKB-KW"/>
</dbReference>
<dbReference type="InterPro" id="IPR029063">
    <property type="entry name" value="SAM-dependent_MTases_sf"/>
</dbReference>
<organism evidence="3 4">
    <name type="scientific">Mesorhizobium marinum</name>
    <dbReference type="NCBI Taxonomy" id="3228790"/>
    <lineage>
        <taxon>Bacteria</taxon>
        <taxon>Pseudomonadati</taxon>
        <taxon>Pseudomonadota</taxon>
        <taxon>Alphaproteobacteria</taxon>
        <taxon>Hyphomicrobiales</taxon>
        <taxon>Phyllobacteriaceae</taxon>
        <taxon>Mesorhizobium</taxon>
    </lineage>
</organism>
<name>A0ABV3QUW6_9HYPH</name>
<protein>
    <submittedName>
        <fullName evidence="3">Class I SAM-dependent methyltransferase</fullName>
    </submittedName>
</protein>
<gene>
    <name evidence="3" type="ORF">ABUE31_01305</name>
</gene>
<evidence type="ECO:0000256" key="1">
    <source>
        <dbReference type="ARBA" id="ARBA00022603"/>
    </source>
</evidence>
<dbReference type="Proteomes" id="UP001556196">
    <property type="component" value="Unassembled WGS sequence"/>
</dbReference>
<dbReference type="InterPro" id="IPR038375">
    <property type="entry name" value="NDUFAF7_sf"/>
</dbReference>
<dbReference type="PANTHER" id="PTHR12049">
    <property type="entry name" value="PROTEIN ARGININE METHYLTRANSFERASE NDUFAF7, MITOCHONDRIAL"/>
    <property type="match status" value="1"/>
</dbReference>
<keyword evidence="4" id="KW-1185">Reference proteome</keyword>
<evidence type="ECO:0000313" key="3">
    <source>
        <dbReference type="EMBL" id="MEW9804620.1"/>
    </source>
</evidence>
<dbReference type="Gene3D" id="3.40.50.12710">
    <property type="match status" value="1"/>
</dbReference>
<dbReference type="SUPFAM" id="SSF53335">
    <property type="entry name" value="S-adenosyl-L-methionine-dependent methyltransferases"/>
    <property type="match status" value="1"/>
</dbReference>
<sequence length="362" mass="38067">MNSLAERIAGQIRAAGPLSVADYMAICLFDPEDGYYTNREPFGAAGDFVTAPEVSQMFGELVAVWLSEAWRAAGCPPEATVAEVGPGRGTLMKDMARTLRRIAPDLCAGAGFALVEASPRLAAVQRATLAGAGPDFTWHDTLDSLPDAPLFIVGNEIFDALPLRQFVKRDGRWLERAIGLGDNGGFIFGIGTATLAADALPPGAASKPDGTVFEIAPVREAMMAMIGARIARRGGAGIFFDYGHLAPGFGDTFQAVRRHRGADVFGDPGQADLTSHVDFAALARVAQAHGLQAEMSTQAEFLLGMGLLERAGRLGQAADETAREKIASEVERLAGPDQMGDLFKVLAVLPTGVDAPPFPGAS</sequence>
<dbReference type="EMBL" id="JBFOCI010000001">
    <property type="protein sequence ID" value="MEW9804620.1"/>
    <property type="molecule type" value="Genomic_DNA"/>
</dbReference>
<accession>A0ABV3QUW6</accession>
<reference evidence="3 4" key="1">
    <citation type="submission" date="2024-06" db="EMBL/GenBank/DDBJ databases">
        <authorList>
            <person name="Tuo L."/>
        </authorList>
    </citation>
    <scope>NUCLEOTIDE SEQUENCE [LARGE SCALE GENOMIC DNA]</scope>
    <source>
        <strain evidence="3 4">ZMM04-5</strain>
    </source>
</reference>
<comment type="caution">
    <text evidence="3">The sequence shown here is derived from an EMBL/GenBank/DDBJ whole genome shotgun (WGS) entry which is preliminary data.</text>
</comment>
<dbReference type="InterPro" id="IPR003788">
    <property type="entry name" value="NDUFAF7"/>
</dbReference>
<proteinExistence type="predicted"/>
<dbReference type="GO" id="GO:0032259">
    <property type="term" value="P:methylation"/>
    <property type="evidence" value="ECO:0007669"/>
    <property type="project" value="UniProtKB-KW"/>
</dbReference>
<keyword evidence="1 3" id="KW-0489">Methyltransferase</keyword>
<dbReference type="Pfam" id="PF02636">
    <property type="entry name" value="Methyltransf_28"/>
    <property type="match status" value="1"/>
</dbReference>
<dbReference type="PANTHER" id="PTHR12049:SF7">
    <property type="entry name" value="PROTEIN ARGININE METHYLTRANSFERASE NDUFAF7, MITOCHONDRIAL"/>
    <property type="match status" value="1"/>
</dbReference>
<dbReference type="RefSeq" id="WP_367721665.1">
    <property type="nucleotide sequence ID" value="NZ_JBFOCI010000001.1"/>
</dbReference>